<organism evidence="7 8">
    <name type="scientific">Blastococcus jejuensis</name>
    <dbReference type="NCBI Taxonomy" id="351224"/>
    <lineage>
        <taxon>Bacteria</taxon>
        <taxon>Bacillati</taxon>
        <taxon>Actinomycetota</taxon>
        <taxon>Actinomycetes</taxon>
        <taxon>Geodermatophilales</taxon>
        <taxon>Geodermatophilaceae</taxon>
        <taxon>Blastococcus</taxon>
    </lineage>
</organism>
<evidence type="ECO:0000256" key="4">
    <source>
        <dbReference type="ARBA" id="ARBA00022969"/>
    </source>
</evidence>
<sequence>MPSRWTSGHSSPITLQLVGPQSWTEVPAMLCYEPADPFAVRIAFGDVGDENGQVDADEAGIAWLVSRELLQSGLDRPSGDGDVRVWPAHAATDVLFLHLRAPSGEALFELSRATVAAFLRQTEALVPSGSESGMLALDDELQALLSGGGADPTGR</sequence>
<reference evidence="8" key="1">
    <citation type="journal article" date="2019" name="Int. J. Syst. Evol. Microbiol.">
        <title>The Global Catalogue of Microorganisms (GCM) 10K type strain sequencing project: providing services to taxonomists for standard genome sequencing and annotation.</title>
        <authorList>
            <consortium name="The Broad Institute Genomics Platform"/>
            <consortium name="The Broad Institute Genome Sequencing Center for Infectious Disease"/>
            <person name="Wu L."/>
            <person name="Ma J."/>
        </authorList>
    </citation>
    <scope>NUCLEOTIDE SEQUENCE [LARGE SCALE GENOMIC DNA]</scope>
    <source>
        <strain evidence="8">JCM 15614</strain>
    </source>
</reference>
<keyword evidence="6" id="KW-0131">Cell cycle</keyword>
<evidence type="ECO:0000256" key="2">
    <source>
        <dbReference type="ARBA" id="ARBA00009323"/>
    </source>
</evidence>
<dbReference type="Gene3D" id="2.30.31.20">
    <property type="entry name" value="Sporulation-specific cell division protein SsgB"/>
    <property type="match status" value="1"/>
</dbReference>
<gene>
    <name evidence="7" type="ORF">GCM10010531_24550</name>
</gene>
<evidence type="ECO:0000256" key="1">
    <source>
        <dbReference type="ARBA" id="ARBA00004431"/>
    </source>
</evidence>
<dbReference type="InterPro" id="IPR038658">
    <property type="entry name" value="SsgB_sf"/>
</dbReference>
<comment type="similarity">
    <text evidence="2">Belongs to the SsgA family.</text>
</comment>
<keyword evidence="4" id="KW-0749">Sporulation</keyword>
<dbReference type="RefSeq" id="WP_344689176.1">
    <property type="nucleotide sequence ID" value="NZ_BAAAVV010000005.1"/>
</dbReference>
<evidence type="ECO:0000256" key="5">
    <source>
        <dbReference type="ARBA" id="ARBA00023210"/>
    </source>
</evidence>
<evidence type="ECO:0000313" key="7">
    <source>
        <dbReference type="EMBL" id="GAA3170413.1"/>
    </source>
</evidence>
<evidence type="ECO:0000313" key="8">
    <source>
        <dbReference type="Proteomes" id="UP001499924"/>
    </source>
</evidence>
<dbReference type="Proteomes" id="UP001499924">
    <property type="component" value="Unassembled WGS sequence"/>
</dbReference>
<keyword evidence="5" id="KW-0717">Septation</keyword>
<comment type="caution">
    <text evidence="7">The sequence shown here is derived from an EMBL/GenBank/DDBJ whole genome shotgun (WGS) entry which is preliminary data.</text>
</comment>
<keyword evidence="3" id="KW-0132">Cell division</keyword>
<dbReference type="InterPro" id="IPR006776">
    <property type="entry name" value="SsgB"/>
</dbReference>
<evidence type="ECO:0000256" key="3">
    <source>
        <dbReference type="ARBA" id="ARBA00022618"/>
    </source>
</evidence>
<proteinExistence type="inferred from homology"/>
<comment type="subcellular location">
    <subcellularLocation>
        <location evidence="1">Cell septum</location>
    </subcellularLocation>
</comment>
<evidence type="ECO:0000256" key="6">
    <source>
        <dbReference type="ARBA" id="ARBA00023306"/>
    </source>
</evidence>
<protein>
    <submittedName>
        <fullName evidence="7">SsgA family sporulation/cell division regulator</fullName>
    </submittedName>
</protein>
<dbReference type="Pfam" id="PF04686">
    <property type="entry name" value="SsgA"/>
    <property type="match status" value="1"/>
</dbReference>
<name>A0ABP6P769_9ACTN</name>
<keyword evidence="8" id="KW-1185">Reference proteome</keyword>
<accession>A0ABP6P769</accession>
<dbReference type="EMBL" id="BAAAVV010000005">
    <property type="protein sequence ID" value="GAA3170413.1"/>
    <property type="molecule type" value="Genomic_DNA"/>
</dbReference>